<accession>A0A8K0WX50</accession>
<feature type="compositionally biased region" description="Low complexity" evidence="1">
    <location>
        <begin position="273"/>
        <end position="284"/>
    </location>
</feature>
<feature type="region of interest" description="Disordered" evidence="1">
    <location>
        <begin position="245"/>
        <end position="294"/>
    </location>
</feature>
<organism evidence="2 3">
    <name type="scientific">Stachybotrys elegans</name>
    <dbReference type="NCBI Taxonomy" id="80388"/>
    <lineage>
        <taxon>Eukaryota</taxon>
        <taxon>Fungi</taxon>
        <taxon>Dikarya</taxon>
        <taxon>Ascomycota</taxon>
        <taxon>Pezizomycotina</taxon>
        <taxon>Sordariomycetes</taxon>
        <taxon>Hypocreomycetidae</taxon>
        <taxon>Hypocreales</taxon>
        <taxon>Stachybotryaceae</taxon>
        <taxon>Stachybotrys</taxon>
    </lineage>
</organism>
<comment type="caution">
    <text evidence="2">The sequence shown here is derived from an EMBL/GenBank/DDBJ whole genome shotgun (WGS) entry which is preliminary data.</text>
</comment>
<proteinExistence type="predicted"/>
<evidence type="ECO:0000313" key="3">
    <source>
        <dbReference type="Proteomes" id="UP000813444"/>
    </source>
</evidence>
<dbReference type="Proteomes" id="UP000813444">
    <property type="component" value="Unassembled WGS sequence"/>
</dbReference>
<name>A0A8K0WX50_9HYPO</name>
<gene>
    <name evidence="2" type="ORF">B0I35DRAFT_420015</name>
</gene>
<feature type="region of interest" description="Disordered" evidence="1">
    <location>
        <begin position="158"/>
        <end position="223"/>
    </location>
</feature>
<sequence length="385" mass="42452">MKGKEITEVPLCAVCLIETELDALGSDAIVQQGLRRIDKSDGGVTRRRWEARKKEQSRGARTKKVRQVCPQQPGINKHELISEQSPREDIIRTGGDGTKSDITDIGSEQNSTIWVNIFDPIDGASFKPNPTKPVPFFMQRSHVGDGAIPRVVRGIRPESSCPSIYRPSQSDTSQQTLQPSSPSPAAPSRCSSPRVRHRSKETRGRNRSSRSSEASSLLHDTGPLDWRYRGTGISFVKEEPLKRPSSRFIPLPRGSDNSSSAYETPPESPTLYPRPLSTPRSASPSAPPSVSPKALVAQARIHSPSKAPQLSCEYLEQYRPRPGSAHTQEQSYNGRAETALRAATWKNLDSEDVGTKEEGRMKSVGAEVRRFFTGRQYSLLPARSG</sequence>
<feature type="compositionally biased region" description="Low complexity" evidence="1">
    <location>
        <begin position="167"/>
        <end position="180"/>
    </location>
</feature>
<dbReference type="OrthoDB" id="8062037at2759"/>
<feature type="compositionally biased region" description="Basic residues" evidence="1">
    <location>
        <begin position="194"/>
        <end position="208"/>
    </location>
</feature>
<evidence type="ECO:0000313" key="2">
    <source>
        <dbReference type="EMBL" id="KAH7329353.1"/>
    </source>
</evidence>
<protein>
    <submittedName>
        <fullName evidence="2">Uncharacterized protein</fullName>
    </submittedName>
</protein>
<keyword evidence="3" id="KW-1185">Reference proteome</keyword>
<dbReference type="EMBL" id="JAGPNK010000001">
    <property type="protein sequence ID" value="KAH7329353.1"/>
    <property type="molecule type" value="Genomic_DNA"/>
</dbReference>
<dbReference type="AlphaFoldDB" id="A0A8K0WX50"/>
<evidence type="ECO:0000256" key="1">
    <source>
        <dbReference type="SAM" id="MobiDB-lite"/>
    </source>
</evidence>
<reference evidence="2" key="1">
    <citation type="journal article" date="2021" name="Nat. Commun.">
        <title>Genetic determinants of endophytism in the Arabidopsis root mycobiome.</title>
        <authorList>
            <person name="Mesny F."/>
            <person name="Miyauchi S."/>
            <person name="Thiergart T."/>
            <person name="Pickel B."/>
            <person name="Atanasova L."/>
            <person name="Karlsson M."/>
            <person name="Huettel B."/>
            <person name="Barry K.W."/>
            <person name="Haridas S."/>
            <person name="Chen C."/>
            <person name="Bauer D."/>
            <person name="Andreopoulos W."/>
            <person name="Pangilinan J."/>
            <person name="LaButti K."/>
            <person name="Riley R."/>
            <person name="Lipzen A."/>
            <person name="Clum A."/>
            <person name="Drula E."/>
            <person name="Henrissat B."/>
            <person name="Kohler A."/>
            <person name="Grigoriev I.V."/>
            <person name="Martin F.M."/>
            <person name="Hacquard S."/>
        </authorList>
    </citation>
    <scope>NUCLEOTIDE SEQUENCE</scope>
    <source>
        <strain evidence="2">MPI-CAGE-CH-0235</strain>
    </source>
</reference>